<accession>A0A2I0VTF3</accession>
<dbReference type="STRING" id="906689.A0A2I0VTF3"/>
<reference evidence="2 3" key="2">
    <citation type="journal article" date="2017" name="Nature">
        <title>The Apostasia genome and the evolution of orchids.</title>
        <authorList>
            <person name="Zhang G.Q."/>
            <person name="Liu K.W."/>
            <person name="Li Z."/>
            <person name="Lohaus R."/>
            <person name="Hsiao Y.Y."/>
            <person name="Niu S.C."/>
            <person name="Wang J.Y."/>
            <person name="Lin Y.C."/>
            <person name="Xu Q."/>
            <person name="Chen L.J."/>
            <person name="Yoshida K."/>
            <person name="Fujiwara S."/>
            <person name="Wang Z.W."/>
            <person name="Zhang Y.Q."/>
            <person name="Mitsuda N."/>
            <person name="Wang M."/>
            <person name="Liu G.H."/>
            <person name="Pecoraro L."/>
            <person name="Huang H.X."/>
            <person name="Xiao X.J."/>
            <person name="Lin M."/>
            <person name="Wu X.Y."/>
            <person name="Wu W.L."/>
            <person name="Chen Y.Y."/>
            <person name="Chang S.B."/>
            <person name="Sakamoto S."/>
            <person name="Ohme-Takagi M."/>
            <person name="Yagi M."/>
            <person name="Zeng S.J."/>
            <person name="Shen C.Y."/>
            <person name="Yeh C.M."/>
            <person name="Luo Y.B."/>
            <person name="Tsai W.C."/>
            <person name="Van de Peer Y."/>
            <person name="Liu Z.J."/>
        </authorList>
    </citation>
    <scope>NUCLEOTIDE SEQUENCE [LARGE SCALE GENOMIC DNA]</scope>
    <source>
        <tissue evidence="2">The whole plant</tissue>
    </source>
</reference>
<organism evidence="2 3">
    <name type="scientific">Dendrobium catenatum</name>
    <dbReference type="NCBI Taxonomy" id="906689"/>
    <lineage>
        <taxon>Eukaryota</taxon>
        <taxon>Viridiplantae</taxon>
        <taxon>Streptophyta</taxon>
        <taxon>Embryophyta</taxon>
        <taxon>Tracheophyta</taxon>
        <taxon>Spermatophyta</taxon>
        <taxon>Magnoliopsida</taxon>
        <taxon>Liliopsida</taxon>
        <taxon>Asparagales</taxon>
        <taxon>Orchidaceae</taxon>
        <taxon>Epidendroideae</taxon>
        <taxon>Malaxideae</taxon>
        <taxon>Dendrobiinae</taxon>
        <taxon>Dendrobium</taxon>
    </lineage>
</organism>
<protein>
    <submittedName>
        <fullName evidence="2">Small RNA degrading nuclease 5</fullName>
    </submittedName>
</protein>
<gene>
    <name evidence="2" type="primary">SDN5</name>
    <name evidence="2" type="ORF">MA16_Dca022505</name>
</gene>
<keyword evidence="3" id="KW-1185">Reference proteome</keyword>
<feature type="transmembrane region" description="Helical" evidence="1">
    <location>
        <begin position="212"/>
        <end position="232"/>
    </location>
</feature>
<keyword evidence="1" id="KW-1133">Transmembrane helix</keyword>
<sequence length="243" mass="26794">MQTLAAAPAVGLFSRRPRLAAINMDVMGSSSGTTPENPAAAKEAGNNPAFFDIYGPDGKADVVWKTSSTSSSISLQDIQGLVTWVLGEGVMPTWIFVKNKPLIRKVVMLHVPGLDAALYMSNSVILRGLAGCCGIPKPVLSLSCMADEMQTVDALLTCKVKRKREQIDSKSEEASKVVQVLVQERHIVSRLKMIHLFRTYTTPFQRRSWRKMVIASASQILSPLFLLLLVHLRMISCHSTVRW</sequence>
<evidence type="ECO:0000256" key="1">
    <source>
        <dbReference type="SAM" id="Phobius"/>
    </source>
</evidence>
<dbReference type="Proteomes" id="UP000233837">
    <property type="component" value="Unassembled WGS sequence"/>
</dbReference>
<proteinExistence type="predicted"/>
<evidence type="ECO:0000313" key="3">
    <source>
        <dbReference type="Proteomes" id="UP000233837"/>
    </source>
</evidence>
<evidence type="ECO:0000313" key="2">
    <source>
        <dbReference type="EMBL" id="PKU66685.1"/>
    </source>
</evidence>
<keyword evidence="1" id="KW-0472">Membrane</keyword>
<dbReference type="EMBL" id="KZ503249">
    <property type="protein sequence ID" value="PKU66685.1"/>
    <property type="molecule type" value="Genomic_DNA"/>
</dbReference>
<reference evidence="2 3" key="1">
    <citation type="journal article" date="2016" name="Sci. Rep.">
        <title>The Dendrobium catenatum Lindl. genome sequence provides insights into polysaccharide synthase, floral development and adaptive evolution.</title>
        <authorList>
            <person name="Zhang G.Q."/>
            <person name="Xu Q."/>
            <person name="Bian C."/>
            <person name="Tsai W.C."/>
            <person name="Yeh C.M."/>
            <person name="Liu K.W."/>
            <person name="Yoshida K."/>
            <person name="Zhang L.S."/>
            <person name="Chang S.B."/>
            <person name="Chen F."/>
            <person name="Shi Y."/>
            <person name="Su Y.Y."/>
            <person name="Zhang Y.Q."/>
            <person name="Chen L.J."/>
            <person name="Yin Y."/>
            <person name="Lin M."/>
            <person name="Huang H."/>
            <person name="Deng H."/>
            <person name="Wang Z.W."/>
            <person name="Zhu S.L."/>
            <person name="Zhao X."/>
            <person name="Deng C."/>
            <person name="Niu S.C."/>
            <person name="Huang J."/>
            <person name="Wang M."/>
            <person name="Liu G.H."/>
            <person name="Yang H.J."/>
            <person name="Xiao X.J."/>
            <person name="Hsiao Y.Y."/>
            <person name="Wu W.L."/>
            <person name="Chen Y.Y."/>
            <person name="Mitsuda N."/>
            <person name="Ohme-Takagi M."/>
            <person name="Luo Y.B."/>
            <person name="Van de Peer Y."/>
            <person name="Liu Z.J."/>
        </authorList>
    </citation>
    <scope>NUCLEOTIDE SEQUENCE [LARGE SCALE GENOMIC DNA]</scope>
    <source>
        <tissue evidence="2">The whole plant</tissue>
    </source>
</reference>
<name>A0A2I0VTF3_9ASPA</name>
<keyword evidence="1" id="KW-0812">Transmembrane</keyword>
<dbReference type="AlphaFoldDB" id="A0A2I0VTF3"/>